<dbReference type="AlphaFoldDB" id="K2AVW7"/>
<accession>K2AVW7</accession>
<keyword evidence="1" id="KW-1133">Transmembrane helix</keyword>
<keyword evidence="1" id="KW-0472">Membrane</keyword>
<name>K2AVW7_9BACT</name>
<comment type="caution">
    <text evidence="2">The sequence shown here is derived from an EMBL/GenBank/DDBJ whole genome shotgun (WGS) entry which is preliminary data.</text>
</comment>
<feature type="transmembrane region" description="Helical" evidence="1">
    <location>
        <begin position="45"/>
        <end position="66"/>
    </location>
</feature>
<evidence type="ECO:0000256" key="1">
    <source>
        <dbReference type="SAM" id="Phobius"/>
    </source>
</evidence>
<sequence>MNKKNCYLQNLTLSIVIWLLLFDLFAFILLGSDIKIKQELSLSDFINVFIALIISAIIPLSIWKILEKNKSSKELLLFEINNFLNSLENLADYINSCEYTKDDKINSILEVYIPNLGNQYEIISENISNHFKNVSLDNFSNQYIDFRWIITDDLRKNDFEFNSFYKNQCLKNKLRLQKEIEKLKFNVV</sequence>
<keyword evidence="1" id="KW-0812">Transmembrane</keyword>
<gene>
    <name evidence="2" type="ORF">ACD_49C00083G0003</name>
</gene>
<reference evidence="2" key="1">
    <citation type="journal article" date="2012" name="Science">
        <title>Fermentation, hydrogen, and sulfur metabolism in multiple uncultivated bacterial phyla.</title>
        <authorList>
            <person name="Wrighton K.C."/>
            <person name="Thomas B.C."/>
            <person name="Sharon I."/>
            <person name="Miller C.S."/>
            <person name="Castelle C.J."/>
            <person name="VerBerkmoes N.C."/>
            <person name="Wilkins M.J."/>
            <person name="Hettich R.L."/>
            <person name="Lipton M.S."/>
            <person name="Williams K.H."/>
            <person name="Long P.E."/>
            <person name="Banfield J.F."/>
        </authorList>
    </citation>
    <scope>NUCLEOTIDE SEQUENCE [LARGE SCALE GENOMIC DNA]</scope>
</reference>
<organism evidence="2">
    <name type="scientific">uncultured bacterium</name>
    <name type="common">gcode 4</name>
    <dbReference type="NCBI Taxonomy" id="1234023"/>
    <lineage>
        <taxon>Bacteria</taxon>
        <taxon>environmental samples</taxon>
    </lineage>
</organism>
<protein>
    <submittedName>
        <fullName evidence="2">Uncharacterized protein</fullName>
    </submittedName>
</protein>
<proteinExistence type="predicted"/>
<dbReference type="EMBL" id="AMFJ01021669">
    <property type="protein sequence ID" value="EKD65816.1"/>
    <property type="molecule type" value="Genomic_DNA"/>
</dbReference>
<feature type="transmembrane region" description="Helical" evidence="1">
    <location>
        <begin position="7"/>
        <end position="30"/>
    </location>
</feature>
<evidence type="ECO:0000313" key="2">
    <source>
        <dbReference type="EMBL" id="EKD65816.1"/>
    </source>
</evidence>